<proteinExistence type="predicted"/>
<name>S7T2N4_9BACT</name>
<comment type="caution">
    <text evidence="2">The sequence shown here is derived from an EMBL/GenBank/DDBJ whole genome shotgun (WGS) entry which is preliminary data.</text>
</comment>
<dbReference type="InterPro" id="IPR054911">
    <property type="entry name" value="sulf_resp_HmcD"/>
</dbReference>
<evidence type="ECO:0000313" key="3">
    <source>
        <dbReference type="Proteomes" id="UP000014975"/>
    </source>
</evidence>
<organism evidence="2 3">
    <name type="scientific">Alkalidesulfovibrio alkalitolerans DSM 16529</name>
    <dbReference type="NCBI Taxonomy" id="1121439"/>
    <lineage>
        <taxon>Bacteria</taxon>
        <taxon>Pseudomonadati</taxon>
        <taxon>Thermodesulfobacteriota</taxon>
        <taxon>Desulfovibrionia</taxon>
        <taxon>Desulfovibrionales</taxon>
        <taxon>Desulfovibrionaceae</taxon>
        <taxon>Alkalidesulfovibrio</taxon>
    </lineage>
</organism>
<protein>
    <recommendedName>
        <fullName evidence="4">Hmc operon protein 4</fullName>
    </recommendedName>
</protein>
<sequence>MFYTLHDFMLHSKGLTYVLMGLVLVAMVGVWVFLLDRSEEDHERFNIKHGGHDD</sequence>
<keyword evidence="1" id="KW-0472">Membrane</keyword>
<dbReference type="AlphaFoldDB" id="S7T2N4"/>
<accession>S7T2N4</accession>
<evidence type="ECO:0008006" key="4">
    <source>
        <dbReference type="Google" id="ProtNLM"/>
    </source>
</evidence>
<gene>
    <name evidence="2" type="ORF">dsat_1467</name>
</gene>
<dbReference type="EMBL" id="ATHI01000031">
    <property type="protein sequence ID" value="EPR30745.1"/>
    <property type="molecule type" value="Genomic_DNA"/>
</dbReference>
<keyword evidence="1" id="KW-0812">Transmembrane</keyword>
<keyword evidence="3" id="KW-1185">Reference proteome</keyword>
<dbReference type="NCBIfam" id="NF045712">
    <property type="entry name" value="sulf_resp_HmcD"/>
    <property type="match status" value="1"/>
</dbReference>
<evidence type="ECO:0000256" key="1">
    <source>
        <dbReference type="SAM" id="Phobius"/>
    </source>
</evidence>
<feature type="transmembrane region" description="Helical" evidence="1">
    <location>
        <begin position="15"/>
        <end position="35"/>
    </location>
</feature>
<evidence type="ECO:0000313" key="2">
    <source>
        <dbReference type="EMBL" id="EPR30745.1"/>
    </source>
</evidence>
<dbReference type="RefSeq" id="WP_020888163.1">
    <property type="nucleotide sequence ID" value="NZ_ATHI01000031.1"/>
</dbReference>
<dbReference type="Proteomes" id="UP000014975">
    <property type="component" value="Unassembled WGS sequence"/>
</dbReference>
<keyword evidence="1" id="KW-1133">Transmembrane helix</keyword>
<dbReference type="STRING" id="1121439.dsat_1467"/>
<reference evidence="2 3" key="1">
    <citation type="journal article" date="2013" name="Genome Announc.">
        <title>Draft genome sequences for three mercury-methylating, sulfate-reducing bacteria.</title>
        <authorList>
            <person name="Brown S.D."/>
            <person name="Hurt R.A.Jr."/>
            <person name="Gilmour C.C."/>
            <person name="Elias D.A."/>
        </authorList>
    </citation>
    <scope>NUCLEOTIDE SEQUENCE [LARGE SCALE GENOMIC DNA]</scope>
    <source>
        <strain evidence="2 3">DSM 16529</strain>
    </source>
</reference>
<dbReference type="PATRIC" id="fig|1121439.3.peg.2855"/>